<evidence type="ECO:0000256" key="2">
    <source>
        <dbReference type="SAM" id="SignalP"/>
    </source>
</evidence>
<name>A0A1H6FFY0_9GAMM</name>
<gene>
    <name evidence="3" type="ORF">MBHS_03801</name>
</gene>
<dbReference type="RefSeq" id="WP_103921509.1">
    <property type="nucleotide sequence ID" value="NZ_FMSV02000542.1"/>
</dbReference>
<accession>A0A1H6FFY0</accession>
<keyword evidence="2" id="KW-0732">Signal</keyword>
<evidence type="ECO:0000256" key="1">
    <source>
        <dbReference type="SAM" id="Coils"/>
    </source>
</evidence>
<keyword evidence="1" id="KW-0175">Coiled coil</keyword>
<feature type="signal peptide" evidence="2">
    <location>
        <begin position="1"/>
        <end position="18"/>
    </location>
</feature>
<evidence type="ECO:0000313" key="3">
    <source>
        <dbReference type="EMBL" id="SEH07914.1"/>
    </source>
</evidence>
<reference evidence="3 4" key="1">
    <citation type="submission" date="2016-10" db="EMBL/GenBank/DDBJ databases">
        <authorList>
            <person name="de Groot N.N."/>
        </authorList>
    </citation>
    <scope>NUCLEOTIDE SEQUENCE [LARGE SCALE GENOMIC DNA]</scope>
    <source>
        <strain evidence="3">MBHS1</strain>
    </source>
</reference>
<dbReference type="AlphaFoldDB" id="A0A1H6FFY0"/>
<evidence type="ECO:0000313" key="4">
    <source>
        <dbReference type="Proteomes" id="UP000236724"/>
    </source>
</evidence>
<sequence>MSGQVVIVSAAASGTALAAVASGAALIAAGSIAYQMWRSHQAEQRAQARQQMRAAKQKLADWESFQSAQEADMKQLRNSREAARNALSELSLQQHTMQQESEQDLPQTGAQAQSFLDTENTAVGQQQLQQMTTWLENLAPELVQQKNSPVPALQAQLPPLQQQLASTPLLALENIRNFVTTTQRSITHFAEQLNTQSQQVKHIQQRASNLLETLLTYQHLAETGTQQEEVLALQQHLLTILNEPSVQTGALDVLEKKSQQLQGSIDSRLEEAALQETIRSRVDFHLQALGYSAVSSSQEGLQSWQIPGGEQVHFALQPNYKLSFQVAHEREQRSEAALSLAERAFLQQQENKWCKDLPKLLQALKQDGFQYQVEFESQLPEQAIPVVVLETVEAILAEQEAEEVRFVDPAKKYHTK</sequence>
<protein>
    <submittedName>
        <fullName evidence="3">Uncharacterized protein</fullName>
    </submittedName>
</protein>
<dbReference type="EMBL" id="FMSV02000542">
    <property type="protein sequence ID" value="SEH07914.1"/>
    <property type="molecule type" value="Genomic_DNA"/>
</dbReference>
<keyword evidence="4" id="KW-1185">Reference proteome</keyword>
<proteinExistence type="predicted"/>
<feature type="coiled-coil region" evidence="1">
    <location>
        <begin position="38"/>
        <end position="100"/>
    </location>
</feature>
<dbReference type="OrthoDB" id="10018445at2"/>
<organism evidence="3 4">
    <name type="scientific">Candidatus Venteria ishoeyi</name>
    <dbReference type="NCBI Taxonomy" id="1899563"/>
    <lineage>
        <taxon>Bacteria</taxon>
        <taxon>Pseudomonadati</taxon>
        <taxon>Pseudomonadota</taxon>
        <taxon>Gammaproteobacteria</taxon>
        <taxon>Thiotrichales</taxon>
        <taxon>Thiotrichaceae</taxon>
        <taxon>Venteria</taxon>
    </lineage>
</organism>
<feature type="chain" id="PRO_5014886719" evidence="2">
    <location>
        <begin position="19"/>
        <end position="416"/>
    </location>
</feature>
<dbReference type="Proteomes" id="UP000236724">
    <property type="component" value="Unassembled WGS sequence"/>
</dbReference>